<feature type="domain" description="Folate receptor-like" evidence="5">
    <location>
        <begin position="45"/>
        <end position="173"/>
    </location>
</feature>
<evidence type="ECO:0000313" key="7">
    <source>
        <dbReference type="Proteomes" id="UP000007264"/>
    </source>
</evidence>
<dbReference type="RefSeq" id="XP_005647381.1">
    <property type="nucleotide sequence ID" value="XM_005647324.1"/>
</dbReference>
<dbReference type="OrthoDB" id="547621at2759"/>
<keyword evidence="3" id="KW-0472">Membrane</keyword>
<gene>
    <name evidence="6" type="ORF">COCSUDRAFT_53676</name>
</gene>
<feature type="transmembrane region" description="Helical" evidence="3">
    <location>
        <begin position="214"/>
        <end position="234"/>
    </location>
</feature>
<feature type="chain" id="PRO_5003637329" description="Folate receptor-like domain-containing protein" evidence="4">
    <location>
        <begin position="28"/>
        <end position="270"/>
    </location>
</feature>
<keyword evidence="1 4" id="KW-0732">Signal</keyword>
<protein>
    <recommendedName>
        <fullName evidence="5">Folate receptor-like domain-containing protein</fullName>
    </recommendedName>
</protein>
<accession>I0YWR8</accession>
<evidence type="ECO:0000256" key="3">
    <source>
        <dbReference type="SAM" id="Phobius"/>
    </source>
</evidence>
<dbReference type="InterPro" id="IPR053305">
    <property type="entry name" value="Folate-binding_rcpt-like"/>
</dbReference>
<comment type="caution">
    <text evidence="6">The sequence shown here is derived from an EMBL/GenBank/DDBJ whole genome shotgun (WGS) entry which is preliminary data.</text>
</comment>
<proteinExistence type="predicted"/>
<sequence length="270" mass="29229">MTGSCTPGCLQKIAILTLICTSSRISAEKNDRLHCKSQGPLKVQEGKFPSSVRLPFCQQYSNCTCCERRHAQAFGLKTQSSLDAGSLSEGCKEMTAKLACRLCDPEVGVGLKGGVCEETCDAWHELCRDDFFEYHSLSKELMPCSDNSLVCSQLRELAADGADLCRKAGLRVSGSGSGKKCFDGSVPDLLETCKAKAKPRPDRWKAIMSKAQPLLLLLMVLAVCGGILALFFSAHNMQSTALERTQQPADLPPARAAGIAAIERHNRKQS</sequence>
<name>I0YWR8_COCSC</name>
<evidence type="ECO:0000259" key="5">
    <source>
        <dbReference type="Pfam" id="PF03024"/>
    </source>
</evidence>
<evidence type="ECO:0000256" key="4">
    <source>
        <dbReference type="SAM" id="SignalP"/>
    </source>
</evidence>
<reference evidence="6 7" key="1">
    <citation type="journal article" date="2012" name="Genome Biol.">
        <title>The genome of the polar eukaryotic microalga coccomyxa subellipsoidea reveals traits of cold adaptation.</title>
        <authorList>
            <person name="Blanc G."/>
            <person name="Agarkova I."/>
            <person name="Grimwood J."/>
            <person name="Kuo A."/>
            <person name="Brueggeman A."/>
            <person name="Dunigan D."/>
            <person name="Gurnon J."/>
            <person name="Ladunga I."/>
            <person name="Lindquist E."/>
            <person name="Lucas S."/>
            <person name="Pangilinan J."/>
            <person name="Proschold T."/>
            <person name="Salamov A."/>
            <person name="Schmutz J."/>
            <person name="Weeks D."/>
            <person name="Yamada T."/>
            <person name="Claverie J.M."/>
            <person name="Grigoriev I."/>
            <person name="Van Etten J."/>
            <person name="Lomsadze A."/>
            <person name="Borodovsky M."/>
        </authorList>
    </citation>
    <scope>NUCLEOTIDE SEQUENCE [LARGE SCALE GENOMIC DNA]</scope>
    <source>
        <strain evidence="6 7">C-169</strain>
    </source>
</reference>
<dbReference type="eggNOG" id="ENOG502RZ35">
    <property type="taxonomic scope" value="Eukaryota"/>
</dbReference>
<dbReference type="GeneID" id="17040824"/>
<keyword evidence="3" id="KW-1133">Transmembrane helix</keyword>
<evidence type="ECO:0000313" key="6">
    <source>
        <dbReference type="EMBL" id="EIE22837.1"/>
    </source>
</evidence>
<dbReference type="STRING" id="574566.I0YWR8"/>
<dbReference type="AlphaFoldDB" id="I0YWR8"/>
<keyword evidence="2" id="KW-1015">Disulfide bond</keyword>
<organism evidence="6 7">
    <name type="scientific">Coccomyxa subellipsoidea (strain C-169)</name>
    <name type="common">Green microalga</name>
    <dbReference type="NCBI Taxonomy" id="574566"/>
    <lineage>
        <taxon>Eukaryota</taxon>
        <taxon>Viridiplantae</taxon>
        <taxon>Chlorophyta</taxon>
        <taxon>core chlorophytes</taxon>
        <taxon>Trebouxiophyceae</taxon>
        <taxon>Trebouxiophyceae incertae sedis</taxon>
        <taxon>Coccomyxaceae</taxon>
        <taxon>Coccomyxa</taxon>
        <taxon>Coccomyxa subellipsoidea</taxon>
    </lineage>
</organism>
<dbReference type="Pfam" id="PF03024">
    <property type="entry name" value="Folate_rec"/>
    <property type="match status" value="1"/>
</dbReference>
<dbReference type="PANTHER" id="PTHR37390:SF1">
    <property type="entry name" value="FOLATE-BINDING PROTEIN 1"/>
    <property type="match status" value="1"/>
</dbReference>
<feature type="signal peptide" evidence="4">
    <location>
        <begin position="1"/>
        <end position="27"/>
    </location>
</feature>
<dbReference type="Proteomes" id="UP000007264">
    <property type="component" value="Unassembled WGS sequence"/>
</dbReference>
<evidence type="ECO:0000256" key="1">
    <source>
        <dbReference type="ARBA" id="ARBA00022729"/>
    </source>
</evidence>
<keyword evidence="3" id="KW-0812">Transmembrane</keyword>
<dbReference type="PANTHER" id="PTHR37390">
    <property type="entry name" value="OS02G0592500 PROTEIN"/>
    <property type="match status" value="1"/>
</dbReference>
<dbReference type="InterPro" id="IPR018143">
    <property type="entry name" value="Folate_rcpt-like"/>
</dbReference>
<keyword evidence="7" id="KW-1185">Reference proteome</keyword>
<dbReference type="KEGG" id="csl:COCSUDRAFT_53676"/>
<dbReference type="EMBL" id="AGSI01000009">
    <property type="protein sequence ID" value="EIE22837.1"/>
    <property type="molecule type" value="Genomic_DNA"/>
</dbReference>
<evidence type="ECO:0000256" key="2">
    <source>
        <dbReference type="ARBA" id="ARBA00023157"/>
    </source>
</evidence>